<protein>
    <recommendedName>
        <fullName evidence="6">C2H2-type domain-containing protein</fullName>
    </recommendedName>
</protein>
<keyword evidence="2" id="KW-0677">Repeat</keyword>
<dbReference type="GO" id="GO:0008270">
    <property type="term" value="F:zinc ion binding"/>
    <property type="evidence" value="ECO:0007669"/>
    <property type="project" value="UniProtKB-KW"/>
</dbReference>
<dbReference type="SUPFAM" id="SSF57667">
    <property type="entry name" value="beta-beta-alpha zinc fingers"/>
    <property type="match status" value="1"/>
</dbReference>
<dbReference type="InterPro" id="IPR013087">
    <property type="entry name" value="Znf_C2H2_type"/>
</dbReference>
<dbReference type="SMART" id="SM00355">
    <property type="entry name" value="ZnF_C2H2"/>
    <property type="match status" value="1"/>
</dbReference>
<name>A0A0B6XUI1_9EUPU</name>
<dbReference type="FunFam" id="3.30.160.60:FF:000100">
    <property type="entry name" value="Zinc finger 45-like"/>
    <property type="match status" value="1"/>
</dbReference>
<sequence length="74" mass="8323">CEVGLTKLSSVNTDKIKYGEEVFDKFHFSDFGFTCSENRRIHLSVHAGDVPYTCDICGVGFSKNGALKMHKRNH</sequence>
<evidence type="ECO:0000256" key="2">
    <source>
        <dbReference type="ARBA" id="ARBA00022737"/>
    </source>
</evidence>
<evidence type="ECO:0000259" key="6">
    <source>
        <dbReference type="PROSITE" id="PS50157"/>
    </source>
</evidence>
<evidence type="ECO:0000256" key="5">
    <source>
        <dbReference type="PROSITE-ProRule" id="PRU00042"/>
    </source>
</evidence>
<dbReference type="AlphaFoldDB" id="A0A0B6XUI1"/>
<evidence type="ECO:0000313" key="7">
    <source>
        <dbReference type="EMBL" id="CEK47564.1"/>
    </source>
</evidence>
<dbReference type="PROSITE" id="PS50157">
    <property type="entry name" value="ZINC_FINGER_C2H2_2"/>
    <property type="match status" value="1"/>
</dbReference>
<feature type="domain" description="C2H2-type" evidence="6">
    <location>
        <begin position="52"/>
        <end position="74"/>
    </location>
</feature>
<evidence type="ECO:0000256" key="4">
    <source>
        <dbReference type="ARBA" id="ARBA00022833"/>
    </source>
</evidence>
<feature type="non-terminal residue" evidence="7">
    <location>
        <position position="1"/>
    </location>
</feature>
<proteinExistence type="predicted"/>
<dbReference type="EMBL" id="HACG01000699">
    <property type="protein sequence ID" value="CEK47564.1"/>
    <property type="molecule type" value="Transcribed_RNA"/>
</dbReference>
<evidence type="ECO:0000256" key="1">
    <source>
        <dbReference type="ARBA" id="ARBA00022723"/>
    </source>
</evidence>
<dbReference type="InterPro" id="IPR036236">
    <property type="entry name" value="Znf_C2H2_sf"/>
</dbReference>
<evidence type="ECO:0000256" key="3">
    <source>
        <dbReference type="ARBA" id="ARBA00022771"/>
    </source>
</evidence>
<accession>A0A0B6XUI1</accession>
<reference evidence="7" key="1">
    <citation type="submission" date="2014-12" db="EMBL/GenBank/DDBJ databases">
        <title>Insight into the proteome of Arion vulgaris.</title>
        <authorList>
            <person name="Aradska J."/>
            <person name="Bulat T."/>
            <person name="Smidak R."/>
            <person name="Sarate P."/>
            <person name="Gangsoo J."/>
            <person name="Sialana F."/>
            <person name="Bilban M."/>
            <person name="Lubec G."/>
        </authorList>
    </citation>
    <scope>NUCLEOTIDE SEQUENCE</scope>
    <source>
        <tissue evidence="7">Skin</tissue>
    </source>
</reference>
<organism evidence="7">
    <name type="scientific">Arion vulgaris</name>
    <dbReference type="NCBI Taxonomy" id="1028688"/>
    <lineage>
        <taxon>Eukaryota</taxon>
        <taxon>Metazoa</taxon>
        <taxon>Spiralia</taxon>
        <taxon>Lophotrochozoa</taxon>
        <taxon>Mollusca</taxon>
        <taxon>Gastropoda</taxon>
        <taxon>Heterobranchia</taxon>
        <taxon>Euthyneura</taxon>
        <taxon>Panpulmonata</taxon>
        <taxon>Eupulmonata</taxon>
        <taxon>Stylommatophora</taxon>
        <taxon>Helicina</taxon>
        <taxon>Arionoidea</taxon>
        <taxon>Arionidae</taxon>
        <taxon>Arion</taxon>
    </lineage>
</organism>
<keyword evidence="3 5" id="KW-0863">Zinc-finger</keyword>
<dbReference type="Gene3D" id="3.30.160.60">
    <property type="entry name" value="Classic Zinc Finger"/>
    <property type="match status" value="1"/>
</dbReference>
<dbReference type="PROSITE" id="PS00028">
    <property type="entry name" value="ZINC_FINGER_C2H2_1"/>
    <property type="match status" value="1"/>
</dbReference>
<feature type="non-terminal residue" evidence="7">
    <location>
        <position position="74"/>
    </location>
</feature>
<gene>
    <name evidence="7" type="primary">ORF1631</name>
</gene>
<keyword evidence="4" id="KW-0862">Zinc</keyword>
<keyword evidence="1" id="KW-0479">Metal-binding</keyword>